<dbReference type="InterPro" id="IPR006680">
    <property type="entry name" value="Amidohydro-rel"/>
</dbReference>
<dbReference type="SUPFAM" id="SSF51556">
    <property type="entry name" value="Metallo-dependent hydrolases"/>
    <property type="match status" value="1"/>
</dbReference>
<dbReference type="PANTHER" id="PTHR35563:SF2">
    <property type="entry name" value="BARREL METAL-DEPENDENT HYDROLASE, PUTATIVE (AFU_ORTHOLOGUE AFUA_1G16240)-RELATED"/>
    <property type="match status" value="1"/>
</dbReference>
<evidence type="ECO:0000313" key="3">
    <source>
        <dbReference type="Proteomes" id="UP000700596"/>
    </source>
</evidence>
<name>A0A9P9ILD8_9PLEO</name>
<gene>
    <name evidence="2" type="ORF">B0J11DRAFT_459873</name>
</gene>
<dbReference type="InterPro" id="IPR052358">
    <property type="entry name" value="Aro_Compnd_Degr_Hydrolases"/>
</dbReference>
<dbReference type="OrthoDB" id="2135488at2759"/>
<organism evidence="2 3">
    <name type="scientific">Dendryphion nanum</name>
    <dbReference type="NCBI Taxonomy" id="256645"/>
    <lineage>
        <taxon>Eukaryota</taxon>
        <taxon>Fungi</taxon>
        <taxon>Dikarya</taxon>
        <taxon>Ascomycota</taxon>
        <taxon>Pezizomycotina</taxon>
        <taxon>Dothideomycetes</taxon>
        <taxon>Pleosporomycetidae</taxon>
        <taxon>Pleosporales</taxon>
        <taxon>Torulaceae</taxon>
        <taxon>Dendryphion</taxon>
    </lineage>
</organism>
<evidence type="ECO:0000313" key="2">
    <source>
        <dbReference type="EMBL" id="KAH7126633.1"/>
    </source>
</evidence>
<feature type="domain" description="Amidohydrolase-related" evidence="1">
    <location>
        <begin position="43"/>
        <end position="337"/>
    </location>
</feature>
<proteinExistence type="predicted"/>
<dbReference type="EMBL" id="JAGMWT010000006">
    <property type="protein sequence ID" value="KAH7126633.1"/>
    <property type="molecule type" value="Genomic_DNA"/>
</dbReference>
<dbReference type="AlphaFoldDB" id="A0A9P9ILD8"/>
<keyword evidence="3" id="KW-1185">Reference proteome</keyword>
<evidence type="ECO:0000259" key="1">
    <source>
        <dbReference type="Pfam" id="PF04909"/>
    </source>
</evidence>
<comment type="caution">
    <text evidence="2">The sequence shown here is derived from an EMBL/GenBank/DDBJ whole genome shotgun (WGS) entry which is preliminary data.</text>
</comment>
<dbReference type="Gene3D" id="3.20.20.140">
    <property type="entry name" value="Metal-dependent hydrolases"/>
    <property type="match status" value="1"/>
</dbReference>
<dbReference type="PANTHER" id="PTHR35563">
    <property type="entry name" value="BARREL METAL-DEPENDENT HYDROLASE, PUTATIVE (AFU_ORTHOLOGUE AFUA_1G16240)-RELATED"/>
    <property type="match status" value="1"/>
</dbReference>
<dbReference type="InterPro" id="IPR032466">
    <property type="entry name" value="Metal_Hydrolase"/>
</dbReference>
<sequence>MSKLTQTQTIVALPAPTRRLTVTTSPDSKIQDTRETLFPNGGWDVHHHIFEPQRFKYAPDRHLTPPAASIDQFLQFKARLGLTHSVITHGLSYGDDCTSLRTFVPELDQTRTFAIGVIDPNLVTLDELDSMHQAGIRGIRVNLYKYGAMHDVELQKRALRDHAGILKKHCPGWSMAFTHIHPEFWGDLGEDARNIANSGIPLVTDHFALLKAASMLPVEHRGEVTAQPGFQEIMSLVRSGALYVKISAPYRISELAPRYEDIRPIVVALVKANPRRVLWGSDWPHTPRMTVRSREDALRETPFLDIDDEVWLHSLRSWLTAEQWDMIMVQNPRELYGKA</sequence>
<accession>A0A9P9ILD8</accession>
<dbReference type="GO" id="GO:0016787">
    <property type="term" value="F:hydrolase activity"/>
    <property type="evidence" value="ECO:0007669"/>
    <property type="project" value="InterPro"/>
</dbReference>
<dbReference type="Proteomes" id="UP000700596">
    <property type="component" value="Unassembled WGS sequence"/>
</dbReference>
<protein>
    <recommendedName>
        <fullName evidence="1">Amidohydrolase-related domain-containing protein</fullName>
    </recommendedName>
</protein>
<dbReference type="Pfam" id="PF04909">
    <property type="entry name" value="Amidohydro_2"/>
    <property type="match status" value="1"/>
</dbReference>
<reference evidence="2" key="1">
    <citation type="journal article" date="2021" name="Nat. Commun.">
        <title>Genetic determinants of endophytism in the Arabidopsis root mycobiome.</title>
        <authorList>
            <person name="Mesny F."/>
            <person name="Miyauchi S."/>
            <person name="Thiergart T."/>
            <person name="Pickel B."/>
            <person name="Atanasova L."/>
            <person name="Karlsson M."/>
            <person name="Huettel B."/>
            <person name="Barry K.W."/>
            <person name="Haridas S."/>
            <person name="Chen C."/>
            <person name="Bauer D."/>
            <person name="Andreopoulos W."/>
            <person name="Pangilinan J."/>
            <person name="LaButti K."/>
            <person name="Riley R."/>
            <person name="Lipzen A."/>
            <person name="Clum A."/>
            <person name="Drula E."/>
            <person name="Henrissat B."/>
            <person name="Kohler A."/>
            <person name="Grigoriev I.V."/>
            <person name="Martin F.M."/>
            <person name="Hacquard S."/>
        </authorList>
    </citation>
    <scope>NUCLEOTIDE SEQUENCE</scope>
    <source>
        <strain evidence="2">MPI-CAGE-CH-0243</strain>
    </source>
</reference>